<name>A0A318HTK0_BURPY</name>
<evidence type="ECO:0000256" key="1">
    <source>
        <dbReference type="SAM" id="MobiDB-lite"/>
    </source>
</evidence>
<proteinExistence type="predicted"/>
<comment type="caution">
    <text evidence="2">The sequence shown here is derived from an EMBL/GenBank/DDBJ whole genome shotgun (WGS) entry which is preliminary data.</text>
</comment>
<evidence type="ECO:0000313" key="2">
    <source>
        <dbReference type="EMBL" id="PXX21592.1"/>
    </source>
</evidence>
<feature type="compositionally biased region" description="Basic and acidic residues" evidence="1">
    <location>
        <begin position="86"/>
        <end position="99"/>
    </location>
</feature>
<accession>A0A318HTK0</accession>
<evidence type="ECO:0000313" key="3">
    <source>
        <dbReference type="Proteomes" id="UP000247755"/>
    </source>
</evidence>
<feature type="region of interest" description="Disordered" evidence="1">
    <location>
        <begin position="86"/>
        <end position="121"/>
    </location>
</feature>
<gene>
    <name evidence="2" type="ORF">NA66_104815</name>
</gene>
<feature type="region of interest" description="Disordered" evidence="1">
    <location>
        <begin position="53"/>
        <end position="74"/>
    </location>
</feature>
<sequence length="134" mass="15360">MPKTQYRRGNHVDRPESESDTQFAHFSGGNLTPALEKGIVLLHELPRFDREDSAKLGQLSAPPPSGKQQPSDFLFEPVDLPTERWLGEIQDNRRPAEIRSRRKHEKGTKQRDFHAHNVSQHPKNVIGHMIINEV</sequence>
<organism evidence="2 3">
    <name type="scientific">Burkholderia pyrrocinia</name>
    <name type="common">Pseudomonas pyrrocinia</name>
    <dbReference type="NCBI Taxonomy" id="60550"/>
    <lineage>
        <taxon>Bacteria</taxon>
        <taxon>Pseudomonadati</taxon>
        <taxon>Pseudomonadota</taxon>
        <taxon>Betaproteobacteria</taxon>
        <taxon>Burkholderiales</taxon>
        <taxon>Burkholderiaceae</taxon>
        <taxon>Burkholderia</taxon>
        <taxon>Burkholderia cepacia complex</taxon>
    </lineage>
</organism>
<dbReference type="EMBL" id="QJJY01000048">
    <property type="protein sequence ID" value="PXX21592.1"/>
    <property type="molecule type" value="Genomic_DNA"/>
</dbReference>
<dbReference type="Proteomes" id="UP000247755">
    <property type="component" value="Unassembled WGS sequence"/>
</dbReference>
<dbReference type="AlphaFoldDB" id="A0A318HTK0"/>
<feature type="region of interest" description="Disordered" evidence="1">
    <location>
        <begin position="1"/>
        <end position="29"/>
    </location>
</feature>
<reference evidence="2 3" key="1">
    <citation type="submission" date="2018-05" db="EMBL/GenBank/DDBJ databases">
        <title>Comparative genomics of bacterial root endophytes of switchgrass collected from native prairies over two seasons.</title>
        <authorList>
            <person name="Tang Y."/>
        </authorList>
    </citation>
    <scope>NUCLEOTIDE SEQUENCE [LARGE SCALE GENOMIC DNA]</scope>
    <source>
        <strain evidence="2 3">NFIX32</strain>
    </source>
</reference>
<protein>
    <submittedName>
        <fullName evidence="2">Uncharacterized protein</fullName>
    </submittedName>
</protein>